<reference evidence="2" key="2">
    <citation type="journal article" date="2014" name="ISME J.">
        <title>Microbial stratification in low pH oxic and suboxic macroscopic growths along an acid mine drainage.</title>
        <authorList>
            <person name="Mendez-Garcia C."/>
            <person name="Mesa V."/>
            <person name="Sprenger R.R."/>
            <person name="Richter M."/>
            <person name="Diez M.S."/>
            <person name="Solano J."/>
            <person name="Bargiela R."/>
            <person name="Golyshina O.V."/>
            <person name="Manteca A."/>
            <person name="Ramos J.L."/>
            <person name="Gallego J.R."/>
            <person name="Llorente I."/>
            <person name="Martins Dos Santos V.A."/>
            <person name="Jensen O.N."/>
            <person name="Pelaez A.I."/>
            <person name="Sanchez J."/>
            <person name="Ferrer M."/>
        </authorList>
    </citation>
    <scope>NUCLEOTIDE SEQUENCE</scope>
</reference>
<dbReference type="GO" id="GO:0005524">
    <property type="term" value="F:ATP binding"/>
    <property type="evidence" value="ECO:0007669"/>
    <property type="project" value="UniProtKB-KW"/>
</dbReference>
<feature type="non-terminal residue" evidence="2">
    <location>
        <position position="1"/>
    </location>
</feature>
<dbReference type="PANTHER" id="PTHR24220">
    <property type="entry name" value="IMPORT ATP-BINDING PROTEIN"/>
    <property type="match status" value="1"/>
</dbReference>
<evidence type="ECO:0000313" key="2">
    <source>
        <dbReference type="EMBL" id="EQD32198.1"/>
    </source>
</evidence>
<comment type="caution">
    <text evidence="2">The sequence shown here is derived from an EMBL/GenBank/DDBJ whole genome shotgun (WGS) entry which is preliminary data.</text>
</comment>
<organism evidence="2">
    <name type="scientific">mine drainage metagenome</name>
    <dbReference type="NCBI Taxonomy" id="410659"/>
    <lineage>
        <taxon>unclassified sequences</taxon>
        <taxon>metagenomes</taxon>
        <taxon>ecological metagenomes</taxon>
    </lineage>
</organism>
<dbReference type="InterPro" id="IPR003439">
    <property type="entry name" value="ABC_transporter-like_ATP-bd"/>
</dbReference>
<dbReference type="GO" id="GO:0016887">
    <property type="term" value="F:ATP hydrolysis activity"/>
    <property type="evidence" value="ECO:0007669"/>
    <property type="project" value="InterPro"/>
</dbReference>
<protein>
    <submittedName>
        <fullName evidence="2">ABC transporter, ATP-binding protein</fullName>
    </submittedName>
</protein>
<dbReference type="AlphaFoldDB" id="T0YGI3"/>
<dbReference type="InterPro" id="IPR015854">
    <property type="entry name" value="ABC_transpr_LolD-like"/>
</dbReference>
<sequence length="124" mass="13767">VELPLRPLVHRRAERHARAAELLESVGLSARSGFYPNQLSGGEEQRVAIARALVNSPSLLLADEPTGELDSDNAGRILDLLETLHRERQTTLIVVTHNPEVAQRARRHLLLRDGRVESDVREGA</sequence>
<dbReference type="InterPro" id="IPR027417">
    <property type="entry name" value="P-loop_NTPase"/>
</dbReference>
<evidence type="ECO:0000259" key="1">
    <source>
        <dbReference type="Pfam" id="PF00005"/>
    </source>
</evidence>
<gene>
    <name evidence="2" type="ORF">B1A_19582</name>
</gene>
<dbReference type="EMBL" id="AUZX01014454">
    <property type="protein sequence ID" value="EQD32198.1"/>
    <property type="molecule type" value="Genomic_DNA"/>
</dbReference>
<feature type="domain" description="ABC transporter" evidence="1">
    <location>
        <begin position="14"/>
        <end position="66"/>
    </location>
</feature>
<reference evidence="2" key="1">
    <citation type="submission" date="2013-08" db="EMBL/GenBank/DDBJ databases">
        <authorList>
            <person name="Mendez C."/>
            <person name="Richter M."/>
            <person name="Ferrer M."/>
            <person name="Sanchez J."/>
        </authorList>
    </citation>
    <scope>NUCLEOTIDE SEQUENCE</scope>
</reference>
<dbReference type="GO" id="GO:0022857">
    <property type="term" value="F:transmembrane transporter activity"/>
    <property type="evidence" value="ECO:0007669"/>
    <property type="project" value="TreeGrafter"/>
</dbReference>
<keyword evidence="2" id="KW-0547">Nucleotide-binding</keyword>
<accession>T0YGI3</accession>
<dbReference type="SUPFAM" id="SSF52540">
    <property type="entry name" value="P-loop containing nucleoside triphosphate hydrolases"/>
    <property type="match status" value="1"/>
</dbReference>
<name>T0YGI3_9ZZZZ</name>
<keyword evidence="2" id="KW-0067">ATP-binding</keyword>
<proteinExistence type="predicted"/>
<dbReference type="Gene3D" id="3.40.50.300">
    <property type="entry name" value="P-loop containing nucleotide triphosphate hydrolases"/>
    <property type="match status" value="1"/>
</dbReference>
<dbReference type="Pfam" id="PF00005">
    <property type="entry name" value="ABC_tran"/>
    <property type="match status" value="1"/>
</dbReference>
<dbReference type="GO" id="GO:0005886">
    <property type="term" value="C:plasma membrane"/>
    <property type="evidence" value="ECO:0007669"/>
    <property type="project" value="TreeGrafter"/>
</dbReference>